<name>A0ABW4L3R6_9MICO</name>
<dbReference type="EMBL" id="JBHUEE010000005">
    <property type="protein sequence ID" value="MFD1718236.1"/>
    <property type="molecule type" value="Genomic_DNA"/>
</dbReference>
<proteinExistence type="predicted"/>
<feature type="compositionally biased region" description="Basic and acidic residues" evidence="2">
    <location>
        <begin position="170"/>
        <end position="181"/>
    </location>
</feature>
<gene>
    <name evidence="3" type="ORF">ACFSE6_10345</name>
</gene>
<evidence type="ECO:0000256" key="2">
    <source>
        <dbReference type="SAM" id="MobiDB-lite"/>
    </source>
</evidence>
<feature type="region of interest" description="Disordered" evidence="2">
    <location>
        <begin position="164"/>
        <end position="187"/>
    </location>
</feature>
<evidence type="ECO:0000313" key="4">
    <source>
        <dbReference type="Proteomes" id="UP001597277"/>
    </source>
</evidence>
<organism evidence="3 4">
    <name type="scientific">Georgenia deserti</name>
    <dbReference type="NCBI Taxonomy" id="2093781"/>
    <lineage>
        <taxon>Bacteria</taxon>
        <taxon>Bacillati</taxon>
        <taxon>Actinomycetota</taxon>
        <taxon>Actinomycetes</taxon>
        <taxon>Micrococcales</taxon>
        <taxon>Bogoriellaceae</taxon>
        <taxon>Georgenia</taxon>
    </lineage>
</organism>
<keyword evidence="1" id="KW-0175">Coiled coil</keyword>
<accession>A0ABW4L3R6</accession>
<sequence length="187" mass="20208">MTATAPRTHRDPDVAAAQHAEDGASLISILDELTELVTQARAMPMSASALVNRAEALDLLDAARAVVPREIQTADDIVSDADAMVERARQRAEKIVEEARAEAERLTSQEHVVELANERAGQIVAEAEARAAKLASDANDYCDRKLAQFEIDLGSVAAQVKAGREALAARADRDNREREDADQPAQE</sequence>
<comment type="caution">
    <text evidence="3">The sequence shown here is derived from an EMBL/GenBank/DDBJ whole genome shotgun (WGS) entry which is preliminary data.</text>
</comment>
<evidence type="ECO:0000256" key="1">
    <source>
        <dbReference type="SAM" id="Coils"/>
    </source>
</evidence>
<protein>
    <recommendedName>
        <fullName evidence="5">ATP synthase F0 subunit B</fullName>
    </recommendedName>
</protein>
<keyword evidence="4" id="KW-1185">Reference proteome</keyword>
<evidence type="ECO:0008006" key="5">
    <source>
        <dbReference type="Google" id="ProtNLM"/>
    </source>
</evidence>
<feature type="coiled-coil region" evidence="1">
    <location>
        <begin position="78"/>
        <end position="109"/>
    </location>
</feature>
<reference evidence="4" key="1">
    <citation type="journal article" date="2019" name="Int. J. Syst. Evol. Microbiol.">
        <title>The Global Catalogue of Microorganisms (GCM) 10K type strain sequencing project: providing services to taxonomists for standard genome sequencing and annotation.</title>
        <authorList>
            <consortium name="The Broad Institute Genomics Platform"/>
            <consortium name="The Broad Institute Genome Sequencing Center for Infectious Disease"/>
            <person name="Wu L."/>
            <person name="Ma J."/>
        </authorList>
    </citation>
    <scope>NUCLEOTIDE SEQUENCE [LARGE SCALE GENOMIC DNA]</scope>
    <source>
        <strain evidence="4">JCM 17130</strain>
    </source>
</reference>
<evidence type="ECO:0000313" key="3">
    <source>
        <dbReference type="EMBL" id="MFD1718236.1"/>
    </source>
</evidence>
<dbReference type="RefSeq" id="WP_388006127.1">
    <property type="nucleotide sequence ID" value="NZ_JBHUEE010000005.1"/>
</dbReference>
<dbReference type="Proteomes" id="UP001597277">
    <property type="component" value="Unassembled WGS sequence"/>
</dbReference>